<sequence length="83" mass="9632">MLGLIEITAEETASHYVKAVINHKWLIIHQGILQSEGFFQALYLPELMNVTKGLETISFTYDNATYRIKKQETALFNWCQRVL</sequence>
<evidence type="ECO:0000313" key="2">
    <source>
        <dbReference type="Proteomes" id="UP000287239"/>
    </source>
</evidence>
<comment type="caution">
    <text evidence="1">The sequence shown here is derived from an EMBL/GenBank/DDBJ whole genome shotgun (WGS) entry which is preliminary data.</text>
</comment>
<accession>A0A429ZUF1</accession>
<evidence type="ECO:0000313" key="1">
    <source>
        <dbReference type="EMBL" id="RST97272.1"/>
    </source>
</evidence>
<proteinExistence type="predicted"/>
<keyword evidence="2" id="KW-1185">Reference proteome</keyword>
<dbReference type="RefSeq" id="WP_126778520.1">
    <property type="nucleotide sequence ID" value="NZ_CAUQJP010000004.1"/>
</dbReference>
<reference evidence="1 2" key="1">
    <citation type="submission" date="2017-05" db="EMBL/GenBank/DDBJ databases">
        <title>Vagococcus spp. assemblies.</title>
        <authorList>
            <person name="Gulvik C.A."/>
        </authorList>
    </citation>
    <scope>NUCLEOTIDE SEQUENCE [LARGE SCALE GENOMIC DNA]</scope>
    <source>
        <strain evidence="1 2">NCFB 2777</strain>
    </source>
</reference>
<gene>
    <name evidence="1" type="ORF">CBF35_03210</name>
</gene>
<organism evidence="1 2">
    <name type="scientific">Vagococcus salmoninarum</name>
    <dbReference type="NCBI Taxonomy" id="2739"/>
    <lineage>
        <taxon>Bacteria</taxon>
        <taxon>Bacillati</taxon>
        <taxon>Bacillota</taxon>
        <taxon>Bacilli</taxon>
        <taxon>Lactobacillales</taxon>
        <taxon>Enterococcaceae</taxon>
        <taxon>Vagococcus</taxon>
    </lineage>
</organism>
<dbReference type="EMBL" id="NGJU01000003">
    <property type="protein sequence ID" value="RST97272.1"/>
    <property type="molecule type" value="Genomic_DNA"/>
</dbReference>
<protein>
    <submittedName>
        <fullName evidence="1">Uncharacterized protein</fullName>
    </submittedName>
</protein>
<dbReference type="AlphaFoldDB" id="A0A429ZUF1"/>
<dbReference type="Proteomes" id="UP000287239">
    <property type="component" value="Unassembled WGS sequence"/>
</dbReference>
<dbReference type="GeneID" id="98567364"/>
<name>A0A429ZUF1_9ENTE</name>